<evidence type="ECO:0000259" key="8">
    <source>
        <dbReference type="Pfam" id="PF02687"/>
    </source>
</evidence>
<keyword evidence="5 7" id="KW-0472">Membrane</keyword>
<evidence type="ECO:0000256" key="2">
    <source>
        <dbReference type="ARBA" id="ARBA00022475"/>
    </source>
</evidence>
<dbReference type="GO" id="GO:0022857">
    <property type="term" value="F:transmembrane transporter activity"/>
    <property type="evidence" value="ECO:0007669"/>
    <property type="project" value="TreeGrafter"/>
</dbReference>
<feature type="transmembrane region" description="Helical" evidence="7">
    <location>
        <begin position="21"/>
        <end position="45"/>
    </location>
</feature>
<dbReference type="AlphaFoldDB" id="A0A2U3KYQ6"/>
<keyword evidence="10" id="KW-0131">Cell cycle</keyword>
<evidence type="ECO:0000256" key="3">
    <source>
        <dbReference type="ARBA" id="ARBA00022692"/>
    </source>
</evidence>
<dbReference type="InterPro" id="IPR025857">
    <property type="entry name" value="MacB_PCD"/>
</dbReference>
<keyword evidence="2" id="KW-1003">Cell membrane</keyword>
<dbReference type="GO" id="GO:0005886">
    <property type="term" value="C:plasma membrane"/>
    <property type="evidence" value="ECO:0007669"/>
    <property type="project" value="UniProtKB-SubCell"/>
</dbReference>
<keyword evidence="3 7" id="KW-0812">Transmembrane</keyword>
<reference evidence="11" key="1">
    <citation type="submission" date="2018-02" db="EMBL/GenBank/DDBJ databases">
        <authorList>
            <person name="Hausmann B."/>
        </authorList>
    </citation>
    <scope>NUCLEOTIDE SEQUENCE [LARGE SCALE GENOMIC DNA]</scope>
    <source>
        <strain evidence="11">Peat soil MAG SbA1</strain>
    </source>
</reference>
<gene>
    <name evidence="10" type="ORF">SBA1_550092</name>
</gene>
<keyword evidence="10" id="KW-0132">Cell division</keyword>
<evidence type="ECO:0000313" key="11">
    <source>
        <dbReference type="Proteomes" id="UP000238701"/>
    </source>
</evidence>
<evidence type="ECO:0000256" key="7">
    <source>
        <dbReference type="SAM" id="Phobius"/>
    </source>
</evidence>
<dbReference type="InterPro" id="IPR050250">
    <property type="entry name" value="Macrolide_Exporter_MacB"/>
</dbReference>
<dbReference type="InterPro" id="IPR003838">
    <property type="entry name" value="ABC3_permease_C"/>
</dbReference>
<evidence type="ECO:0000256" key="5">
    <source>
        <dbReference type="ARBA" id="ARBA00023136"/>
    </source>
</evidence>
<feature type="transmembrane region" description="Helical" evidence="7">
    <location>
        <begin position="332"/>
        <end position="360"/>
    </location>
</feature>
<organism evidence="10 11">
    <name type="scientific">Candidatus Sulfotelmatobacter kueseliae</name>
    <dbReference type="NCBI Taxonomy" id="2042962"/>
    <lineage>
        <taxon>Bacteria</taxon>
        <taxon>Pseudomonadati</taxon>
        <taxon>Acidobacteriota</taxon>
        <taxon>Terriglobia</taxon>
        <taxon>Terriglobales</taxon>
        <taxon>Candidatus Korobacteraceae</taxon>
        <taxon>Candidatus Sulfotelmatobacter</taxon>
    </lineage>
</organism>
<evidence type="ECO:0000256" key="4">
    <source>
        <dbReference type="ARBA" id="ARBA00022989"/>
    </source>
</evidence>
<dbReference type="Pfam" id="PF12704">
    <property type="entry name" value="MacB_PCD"/>
    <property type="match status" value="1"/>
</dbReference>
<name>A0A2U3KYQ6_9BACT</name>
<feature type="transmembrane region" description="Helical" evidence="7">
    <location>
        <begin position="381"/>
        <end position="406"/>
    </location>
</feature>
<dbReference type="PANTHER" id="PTHR30572:SF4">
    <property type="entry name" value="ABC TRANSPORTER PERMEASE YTRF"/>
    <property type="match status" value="1"/>
</dbReference>
<dbReference type="Pfam" id="PF02687">
    <property type="entry name" value="FtsX"/>
    <property type="match status" value="1"/>
</dbReference>
<protein>
    <submittedName>
        <fullName evidence="10">Cell division protein FtsX</fullName>
    </submittedName>
</protein>
<evidence type="ECO:0000256" key="6">
    <source>
        <dbReference type="ARBA" id="ARBA00038076"/>
    </source>
</evidence>
<feature type="domain" description="ABC3 transporter permease C-terminal" evidence="8">
    <location>
        <begin position="338"/>
        <end position="462"/>
    </location>
</feature>
<sequence>MKLPDLTELALRNLRESVLRNSLTTIGISVGVASLVAMLSLGIGLQQMASRRLVKSGLFDTIIVTSRRELRGMSREEERTGPNPAESRVLDEPARQEIERLPNVLEAYPDIRFRTELRYEDKPHLTTISALPSSAQSNDAFEGMQGSFFSSETAAEVILQKSFAEELLGKTQPLGAPEPSVAELAQPLLGKELLMRYAQRAAAPQQPAPPKTNETASADNSLAAAAYSVVSREQKLKIVGLSDLDVESMRGPMRAKVFLPLKLAESLHVMQPTDVSEISRAASDQTVYSSISVRVKNPAQVQSVEDAIKKLGFNTFSIVDASRGLRQFFGVLYAFLGIFGSLALIVASIGIVNTLVMAILERRREIGIMKAIGASDRDVKSLFFAEAGAMGILGGIAGVILGWAIGQVINFGTNIYLKRQSLPPEHFWAVPWWLVVFGILFAVGVSLVSGRYPAGRAAKLDPVQALRYE</sequence>
<feature type="domain" description="MacB-like periplasmic core" evidence="9">
    <location>
        <begin position="23"/>
        <end position="310"/>
    </location>
</feature>
<evidence type="ECO:0000256" key="1">
    <source>
        <dbReference type="ARBA" id="ARBA00004651"/>
    </source>
</evidence>
<feature type="transmembrane region" description="Helical" evidence="7">
    <location>
        <begin position="426"/>
        <end position="449"/>
    </location>
</feature>
<comment type="subcellular location">
    <subcellularLocation>
        <location evidence="1">Cell membrane</location>
        <topology evidence="1">Multi-pass membrane protein</topology>
    </subcellularLocation>
</comment>
<proteinExistence type="inferred from homology"/>
<dbReference type="OrthoDB" id="1451596at2"/>
<evidence type="ECO:0000259" key="9">
    <source>
        <dbReference type="Pfam" id="PF12704"/>
    </source>
</evidence>
<dbReference type="Proteomes" id="UP000238701">
    <property type="component" value="Unassembled WGS sequence"/>
</dbReference>
<dbReference type="GO" id="GO:0051301">
    <property type="term" value="P:cell division"/>
    <property type="evidence" value="ECO:0007669"/>
    <property type="project" value="UniProtKB-KW"/>
</dbReference>
<accession>A0A2U3KYQ6</accession>
<evidence type="ECO:0000313" key="10">
    <source>
        <dbReference type="EMBL" id="SPF44727.1"/>
    </source>
</evidence>
<comment type="similarity">
    <text evidence="6">Belongs to the ABC-4 integral membrane protein family.</text>
</comment>
<dbReference type="PANTHER" id="PTHR30572">
    <property type="entry name" value="MEMBRANE COMPONENT OF TRANSPORTER-RELATED"/>
    <property type="match status" value="1"/>
</dbReference>
<dbReference type="EMBL" id="OMOD01000150">
    <property type="protein sequence ID" value="SPF44727.1"/>
    <property type="molecule type" value="Genomic_DNA"/>
</dbReference>
<keyword evidence="4 7" id="KW-1133">Transmembrane helix</keyword>